<dbReference type="RefSeq" id="WP_338754346.1">
    <property type="nucleotide sequence ID" value="NZ_CP147404.1"/>
</dbReference>
<dbReference type="SUPFAM" id="SSF48371">
    <property type="entry name" value="ARM repeat"/>
    <property type="match status" value="1"/>
</dbReference>
<feature type="domain" description="DUF4132" evidence="2">
    <location>
        <begin position="869"/>
        <end position="1053"/>
    </location>
</feature>
<keyword evidence="4" id="KW-1185">Reference proteome</keyword>
<gene>
    <name evidence="3" type="ORF">WDJ61_08110</name>
</gene>
<dbReference type="Pfam" id="PF13569">
    <property type="entry name" value="DUF4132"/>
    <property type="match status" value="1"/>
</dbReference>
<dbReference type="Gene3D" id="1.25.10.10">
    <property type="entry name" value="Leucine-rich Repeat Variant"/>
    <property type="match status" value="1"/>
</dbReference>
<reference evidence="3 4" key="1">
    <citation type="submission" date="2024-02" db="EMBL/GenBank/DDBJ databases">
        <title>Seven novel Bacillus-like species.</title>
        <authorList>
            <person name="Liu G."/>
        </authorList>
    </citation>
    <scope>NUCLEOTIDE SEQUENCE [LARGE SCALE GENOMIC DNA]</scope>
    <source>
        <strain evidence="3 4">FJAT-52991</strain>
    </source>
</reference>
<evidence type="ECO:0000259" key="2">
    <source>
        <dbReference type="Pfam" id="PF13569"/>
    </source>
</evidence>
<dbReference type="Pfam" id="PF13646">
    <property type="entry name" value="HEAT_2"/>
    <property type="match status" value="1"/>
</dbReference>
<accession>A0ABZ2NAL9</accession>
<organism evidence="3 4">
    <name type="scientific">Bacillus kandeliae</name>
    <dbReference type="NCBI Taxonomy" id="3129297"/>
    <lineage>
        <taxon>Bacteria</taxon>
        <taxon>Bacillati</taxon>
        <taxon>Bacillota</taxon>
        <taxon>Bacilli</taxon>
        <taxon>Bacillales</taxon>
        <taxon>Bacillaceae</taxon>
        <taxon>Bacillus</taxon>
    </lineage>
</organism>
<sequence length="1157" mass="134355">MQTSEKIIDQLMESFQVFDLQPQVMDLLEEYLLGERSDAEIEKILEEIGEKTDVDIHNYSSPQNWAFEMLEDYVEEEIFARFFKISIMLIGERVLNLWSLQHLKKNREKTHEYFKRINIPFHYYILNAANKIMERNEMGDIKYLSHLEKLCDLDSDAMCKAFERGENAPEIFLGAVLWKKGVPIEGLEDWLKSCITYNLSIFLKDEMQFTDQELEQVNKNVQGEQFVPLQIHKKGKQTFLFNFLISLNYYMKDEWELSSRVLRLLIEIDQVSSFHGLFDYLRRTFNYRFVTPTEFFKDIEGLISDLQLPSEYYVAWLAHQQLNTGQDLFMKRLRLYRQQPDVLIKALQLPHHQGKGVLASLLCESGHLETYLPILEEEVQNFITYNWQQLEVDDDQVLSFVHYIAGEVEKPTVPKLERFYVSSELMRSILLLKGKSPLFEKYVYYVVLLSDSDRYIFRQFVRCHREMTKGTFQEIVQILLQLQVEATTILPAITDVVHSEYDQYGPIFCAYIEEHTKEVIEAVSACDVDGRELILTEAKKASWEDDQFNALLIQLMGDSSKRIRKLVMDSLENRPNVKELVLPLLGHKKIAVREQAVRLLINHTDQEVVQALQETLENERSQKVKELIIQAIQIEELGEEEKDLTSLAQYCEKHLNKRKKSKVDWITPSTLPTLMAKDQTEDLTEDVVYLLLTMFADTDEVTLNSSVSKVAEFIEEKSLQAVAYEVLLRWIADGAQAKRKWVLSMAAQFGDSRAVHELSDMIVHWTKNSRGAIASLAVKALALQGSDEALLITDGIAQKIKHKQVRRAASEALEVAAKEFGITTEELGDRLIPTLGFDREGRRIFDYGPRSFTVEITPEQTMQIFKEDGKSVKNLPPVAKSDDEQKASDAREQFKLLKKQLKSVVSNQKARLEAALSQNRTWAVEKWEKLFVENVIMQSFAIGLIWGVYEEGELIQSFRYMDDGTFNTIDEEEYELPEDASIGLIHPLDLEAEDIEQWKEQLEDYEIIQPISQLDRQTFVITETEKSQKDIVRFAGRQMNDLALLGRMDKSRWYKGSVQDAGGFYEFYKEIGSYGAELRMTGMYVAGGDGDVMIKEIVFYQAGMVERGSYIYDEVTDKNRIMPKHVPERIFSEILFDVSKATEKYDKLIEEWRDVRW</sequence>
<dbReference type="EMBL" id="CP147404">
    <property type="protein sequence ID" value="WXB94579.1"/>
    <property type="molecule type" value="Genomic_DNA"/>
</dbReference>
<evidence type="ECO:0000256" key="1">
    <source>
        <dbReference type="SAM" id="Coils"/>
    </source>
</evidence>
<evidence type="ECO:0000313" key="3">
    <source>
        <dbReference type="EMBL" id="WXB94579.1"/>
    </source>
</evidence>
<feature type="coiled-coil region" evidence="1">
    <location>
        <begin position="880"/>
        <end position="918"/>
    </location>
</feature>
<protein>
    <submittedName>
        <fullName evidence="3">DUF4132 domain-containing protein</fullName>
    </submittedName>
</protein>
<dbReference type="InterPro" id="IPR025406">
    <property type="entry name" value="DUF4132"/>
</dbReference>
<dbReference type="Proteomes" id="UP001387364">
    <property type="component" value="Chromosome"/>
</dbReference>
<name>A0ABZ2NAL9_9BACI</name>
<proteinExistence type="predicted"/>
<dbReference type="InterPro" id="IPR016024">
    <property type="entry name" value="ARM-type_fold"/>
</dbReference>
<dbReference type="InterPro" id="IPR011989">
    <property type="entry name" value="ARM-like"/>
</dbReference>
<evidence type="ECO:0000313" key="4">
    <source>
        <dbReference type="Proteomes" id="UP001387364"/>
    </source>
</evidence>
<keyword evidence="1" id="KW-0175">Coiled coil</keyword>